<keyword evidence="3" id="KW-0509">mRNA transport</keyword>
<comment type="similarity">
    <text evidence="1 8">Belongs to the nucleoporin Nup84/Nup107 family.</text>
</comment>
<comment type="subunit">
    <text evidence="8">Part of the nuclear pore complex (NPC).</text>
</comment>
<proteinExistence type="inferred from homology"/>
<comment type="function">
    <text evidence="8">Functions as a component of the nuclear pore complex (NPC).</text>
</comment>
<sequence length="983" mass="110853">MLSPAPCAPAEGDRGISRHDIIEDSLSWFPVEMSIKKDMCGEFYNTWKQVDDPLALVEKYSLLSNEYLSALPRPDRRSEFSYKSDYKYCLFEALGFERSTWRLMHALYSDRLCHTDPSLNRELLKLHYHSEKEIVNKLYDTDDDLRETQVIVDWLEGRVREEIVKVAEKHECLFNETAVWENTRHLLETLNASELKSKHLVTQLFPDTALVSGDNLVQKDVLDEHRYLHYLFLCIRGGDLQRAQRLCLQRGDITRAVAMEGWRPFHSSYLSDDNAQPKNYVVEGNAARVLSKCVAWWNSENPALNPYERAMFAAQSGNLSALLRAMTSSSWEDLLWAHCRALVESRVDAVLRTKIDCGPRADTLSVLGRPQKDLETEVIGLQLPNSAWLPGSWTLSEAFSKAETVLGWCPINYLTRVVEEGSSFAAPTLRPSEISAFLYRDETNDKKALGGSDFPISRHMLLQAMFYAICRGVALREYSELLTAVASVAPLLIPPSIREILASGITNAIWPDQLTLDEVDCQVLRFLAHFVLCLRLLETGLPDETCNAVFEAYIITLIVGRRYSLVASYIAQLTSPVRQTRWYASFLSSLKKPEDCRQCLEYADAAGLNVRSITRAVIRIVRRRFDEQESLEEGVLNASTVLPTSDGITDVVGGDVAAYLTRVDRARIAAIDWLAHDRAQRGELLVLANSLIRLFIAMRKLRAARALLDRLPLALWDQLKLKVLQAEEDFGVEVTRTAVPPWLSNTVREHEALILYLQAREAFDQWYARIYSEKPTPPATRSSASVLGSLSERVAAEEAEKNFQARLECWNHEIELSTLSLIKQLKSLLTYESPGWLVDAAGLHSHPTPSSQIDVTGMFGSAAVVAGEDVEKDEEEGSEGLGIASLGDSPHSRKLQMIILRETCLREVVFMLTKIFKLTNRHAECVRLADLVADSQLGIFKFFNECQMQTLLQQLQESMLYMQETCGDALGFSATLIQASPPL</sequence>
<dbReference type="PANTHER" id="PTHR13003:SF2">
    <property type="entry name" value="NUCLEAR PORE COMPLEX PROTEIN NUP107"/>
    <property type="match status" value="1"/>
</dbReference>
<keyword evidence="4" id="KW-0653">Protein transport</keyword>
<evidence type="ECO:0000256" key="5">
    <source>
        <dbReference type="ARBA" id="ARBA00023010"/>
    </source>
</evidence>
<accession>A0ABR4QNA1</accession>
<keyword evidence="7 8" id="KW-0539">Nucleus</keyword>
<evidence type="ECO:0000256" key="4">
    <source>
        <dbReference type="ARBA" id="ARBA00022927"/>
    </source>
</evidence>
<dbReference type="InterPro" id="IPR007252">
    <property type="entry name" value="Nup84/Nup107"/>
</dbReference>
<dbReference type="Gene3D" id="1.20.190.50">
    <property type="match status" value="1"/>
</dbReference>
<evidence type="ECO:0000256" key="3">
    <source>
        <dbReference type="ARBA" id="ARBA00022816"/>
    </source>
</evidence>
<evidence type="ECO:0000256" key="6">
    <source>
        <dbReference type="ARBA" id="ARBA00023132"/>
    </source>
</evidence>
<comment type="subcellular location">
    <subcellularLocation>
        <location evidence="8">Nucleus</location>
        <location evidence="8">Nuclear pore complex</location>
    </subcellularLocation>
    <subcellularLocation>
        <location evidence="8">Nucleus membrane</location>
    </subcellularLocation>
</comment>
<evidence type="ECO:0000256" key="1">
    <source>
        <dbReference type="ARBA" id="ARBA00009510"/>
    </source>
</evidence>
<gene>
    <name evidence="9" type="ORF">TcWFU_010405</name>
</gene>
<keyword evidence="6 8" id="KW-0906">Nuclear pore complex</keyword>
<organism evidence="9 10">
    <name type="scientific">Taenia crassiceps</name>
    <dbReference type="NCBI Taxonomy" id="6207"/>
    <lineage>
        <taxon>Eukaryota</taxon>
        <taxon>Metazoa</taxon>
        <taxon>Spiralia</taxon>
        <taxon>Lophotrochozoa</taxon>
        <taxon>Platyhelminthes</taxon>
        <taxon>Cestoda</taxon>
        <taxon>Eucestoda</taxon>
        <taxon>Cyclophyllidea</taxon>
        <taxon>Taeniidae</taxon>
        <taxon>Taenia</taxon>
    </lineage>
</organism>
<reference evidence="9 10" key="1">
    <citation type="journal article" date="2022" name="Front. Cell. Infect. Microbiol.">
        <title>The Genomes of Two Strains of Taenia crassiceps the Animal Model for the Study of Human Cysticercosis.</title>
        <authorList>
            <person name="Bobes R.J."/>
            <person name="Estrada K."/>
            <person name="Rios-Valencia D.G."/>
            <person name="Calderon-Gallegos A."/>
            <person name="de la Torre P."/>
            <person name="Carrero J.C."/>
            <person name="Sanchez-Flores A."/>
            <person name="Laclette J.P."/>
        </authorList>
    </citation>
    <scope>NUCLEOTIDE SEQUENCE [LARGE SCALE GENOMIC DNA]</scope>
    <source>
        <strain evidence="9">WFUcys</strain>
    </source>
</reference>
<dbReference type="Pfam" id="PF04121">
    <property type="entry name" value="Nup84_Nup100"/>
    <property type="match status" value="2"/>
</dbReference>
<keyword evidence="8" id="KW-0472">Membrane</keyword>
<keyword evidence="5 8" id="KW-0811">Translocation</keyword>
<evidence type="ECO:0000313" key="9">
    <source>
        <dbReference type="EMBL" id="KAL5111058.1"/>
    </source>
</evidence>
<dbReference type="Gene3D" id="1.10.3450.20">
    <property type="match status" value="1"/>
</dbReference>
<evidence type="ECO:0000256" key="7">
    <source>
        <dbReference type="ARBA" id="ARBA00023242"/>
    </source>
</evidence>
<evidence type="ECO:0000313" key="10">
    <source>
        <dbReference type="Proteomes" id="UP001651158"/>
    </source>
</evidence>
<dbReference type="PANTHER" id="PTHR13003">
    <property type="entry name" value="NUP107-RELATED"/>
    <property type="match status" value="1"/>
</dbReference>
<dbReference type="EMBL" id="JAKROA010000002">
    <property type="protein sequence ID" value="KAL5111058.1"/>
    <property type="molecule type" value="Genomic_DNA"/>
</dbReference>
<comment type="caution">
    <text evidence="9">The sequence shown here is derived from an EMBL/GenBank/DDBJ whole genome shotgun (WGS) entry which is preliminary data.</text>
</comment>
<keyword evidence="10" id="KW-1185">Reference proteome</keyword>
<name>A0ABR4QNA1_9CEST</name>
<protein>
    <recommendedName>
        <fullName evidence="8">Nuclear pore complex protein</fullName>
    </recommendedName>
</protein>
<dbReference type="Proteomes" id="UP001651158">
    <property type="component" value="Unassembled WGS sequence"/>
</dbReference>
<evidence type="ECO:0000256" key="2">
    <source>
        <dbReference type="ARBA" id="ARBA00022448"/>
    </source>
</evidence>
<evidence type="ECO:0000256" key="8">
    <source>
        <dbReference type="RuleBase" id="RU365072"/>
    </source>
</evidence>
<keyword evidence="2 8" id="KW-0813">Transport</keyword>